<proteinExistence type="predicted"/>
<organism evidence="1 2">
    <name type="scientific">Streptomyces orinoci</name>
    <name type="common">Streptoverticillium orinoci</name>
    <dbReference type="NCBI Taxonomy" id="67339"/>
    <lineage>
        <taxon>Bacteria</taxon>
        <taxon>Bacillati</taxon>
        <taxon>Actinomycetota</taxon>
        <taxon>Actinomycetes</taxon>
        <taxon>Kitasatosporales</taxon>
        <taxon>Streptomycetaceae</taxon>
        <taxon>Streptomyces</taxon>
    </lineage>
</organism>
<gene>
    <name evidence="1" type="ORF">AB0L16_00125</name>
</gene>
<name>A0ABV3JPW0_STRON</name>
<comment type="caution">
    <text evidence="1">The sequence shown here is derived from an EMBL/GenBank/DDBJ whole genome shotgun (WGS) entry which is preliminary data.</text>
</comment>
<keyword evidence="2" id="KW-1185">Reference proteome</keyword>
<dbReference type="InterPro" id="IPR046222">
    <property type="entry name" value="DUF6255"/>
</dbReference>
<evidence type="ECO:0000313" key="2">
    <source>
        <dbReference type="Proteomes" id="UP001552594"/>
    </source>
</evidence>
<dbReference type="Proteomes" id="UP001552594">
    <property type="component" value="Unassembled WGS sequence"/>
</dbReference>
<reference evidence="1 2" key="1">
    <citation type="submission" date="2024-06" db="EMBL/GenBank/DDBJ databases">
        <title>The Natural Products Discovery Center: Release of the First 8490 Sequenced Strains for Exploring Actinobacteria Biosynthetic Diversity.</title>
        <authorList>
            <person name="Kalkreuter E."/>
            <person name="Kautsar S.A."/>
            <person name="Yang D."/>
            <person name="Bader C.D."/>
            <person name="Teijaro C.N."/>
            <person name="Fluegel L."/>
            <person name="Davis C.M."/>
            <person name="Simpson J.R."/>
            <person name="Lauterbach L."/>
            <person name="Steele A.D."/>
            <person name="Gui C."/>
            <person name="Meng S."/>
            <person name="Li G."/>
            <person name="Viehrig K."/>
            <person name="Ye F."/>
            <person name="Su P."/>
            <person name="Kiefer A.F."/>
            <person name="Nichols A."/>
            <person name="Cepeda A.J."/>
            <person name="Yan W."/>
            <person name="Fan B."/>
            <person name="Jiang Y."/>
            <person name="Adhikari A."/>
            <person name="Zheng C.-J."/>
            <person name="Schuster L."/>
            <person name="Cowan T.M."/>
            <person name="Smanski M.J."/>
            <person name="Chevrette M.G."/>
            <person name="De Carvalho L.P.S."/>
            <person name="Shen B."/>
        </authorList>
    </citation>
    <scope>NUCLEOTIDE SEQUENCE [LARGE SCALE GENOMIC DNA]</scope>
    <source>
        <strain evidence="1 2">NPDC052347</strain>
    </source>
</reference>
<protein>
    <submittedName>
        <fullName evidence="1">DUF6255 family natural product biosynthesis protein</fullName>
    </submittedName>
</protein>
<dbReference type="Pfam" id="PF19768">
    <property type="entry name" value="DUF6255"/>
    <property type="match status" value="1"/>
</dbReference>
<dbReference type="EMBL" id="JBFAUK010000001">
    <property type="protein sequence ID" value="MEV5504877.1"/>
    <property type="molecule type" value="Genomic_DNA"/>
</dbReference>
<dbReference type="RefSeq" id="WP_364851929.1">
    <property type="nucleotide sequence ID" value="NZ_JBFAUK010000001.1"/>
</dbReference>
<accession>A0ABV3JPW0</accession>
<sequence>MVVPPRVNCRHEVAGWVPGERGEESCLACGVRRFTNYGALIAGLEPPVPL</sequence>
<evidence type="ECO:0000313" key="1">
    <source>
        <dbReference type="EMBL" id="MEV5504877.1"/>
    </source>
</evidence>